<evidence type="ECO:0000256" key="5">
    <source>
        <dbReference type="SAM" id="MobiDB-lite"/>
    </source>
</evidence>
<dbReference type="Pfam" id="PF13831">
    <property type="entry name" value="PHD_2"/>
    <property type="match status" value="1"/>
</dbReference>
<feature type="domain" description="PHD-type" evidence="7">
    <location>
        <begin position="63"/>
        <end position="181"/>
    </location>
</feature>
<name>A0A7M5WW46_9CNID</name>
<dbReference type="InterPro" id="IPR013083">
    <property type="entry name" value="Znf_RING/FYVE/PHD"/>
</dbReference>
<feature type="compositionally biased region" description="Low complexity" evidence="5">
    <location>
        <begin position="586"/>
        <end position="597"/>
    </location>
</feature>
<keyword evidence="2 4" id="KW-0863">Zinc-finger</keyword>
<dbReference type="InterPro" id="IPR019786">
    <property type="entry name" value="Zinc_finger_PHD-type_CS"/>
</dbReference>
<dbReference type="InterPro" id="IPR050701">
    <property type="entry name" value="Histone_Mod_Regulator"/>
</dbReference>
<dbReference type="Pfam" id="PF13832">
    <property type="entry name" value="zf-HC5HC2H_2"/>
    <property type="match status" value="1"/>
</dbReference>
<feature type="compositionally biased region" description="Basic and acidic residues" evidence="5">
    <location>
        <begin position="364"/>
        <end position="392"/>
    </location>
</feature>
<feature type="compositionally biased region" description="Basic and acidic residues" evidence="5">
    <location>
        <begin position="564"/>
        <end position="576"/>
    </location>
</feature>
<reference evidence="8" key="1">
    <citation type="submission" date="2021-01" db="UniProtKB">
        <authorList>
            <consortium name="EnsemblMetazoa"/>
        </authorList>
    </citation>
    <scope>IDENTIFICATION</scope>
</reference>
<keyword evidence="1" id="KW-0479">Metal-binding</keyword>
<evidence type="ECO:0008006" key="10">
    <source>
        <dbReference type="Google" id="ProtNLM"/>
    </source>
</evidence>
<keyword evidence="9" id="KW-1185">Reference proteome</keyword>
<feature type="compositionally biased region" description="Basic and acidic residues" evidence="5">
    <location>
        <begin position="598"/>
        <end position="611"/>
    </location>
</feature>
<dbReference type="InterPro" id="IPR011011">
    <property type="entry name" value="Znf_FYVE_PHD"/>
</dbReference>
<feature type="region of interest" description="Disordered" evidence="5">
    <location>
        <begin position="188"/>
        <end position="254"/>
    </location>
</feature>
<organism evidence="8 9">
    <name type="scientific">Clytia hemisphaerica</name>
    <dbReference type="NCBI Taxonomy" id="252671"/>
    <lineage>
        <taxon>Eukaryota</taxon>
        <taxon>Metazoa</taxon>
        <taxon>Cnidaria</taxon>
        <taxon>Hydrozoa</taxon>
        <taxon>Hydroidolina</taxon>
        <taxon>Leptothecata</taxon>
        <taxon>Obeliida</taxon>
        <taxon>Clytiidae</taxon>
        <taxon>Clytia</taxon>
    </lineage>
</organism>
<dbReference type="PANTHER" id="PTHR13793">
    <property type="entry name" value="PHD FINGER PROTEINS"/>
    <property type="match status" value="1"/>
</dbReference>
<dbReference type="OrthoDB" id="20839at2759"/>
<proteinExistence type="predicted"/>
<protein>
    <recommendedName>
        <fullName evidence="10">Protein AF-10</fullName>
    </recommendedName>
</protein>
<accession>A0A7M5WW46</accession>
<dbReference type="SMART" id="SM00249">
    <property type="entry name" value="PHD"/>
    <property type="match status" value="2"/>
</dbReference>
<dbReference type="AlphaFoldDB" id="A0A7M5WW46"/>
<dbReference type="RefSeq" id="XP_066931957.1">
    <property type="nucleotide sequence ID" value="XM_067075856.1"/>
</dbReference>
<evidence type="ECO:0000259" key="6">
    <source>
        <dbReference type="PROSITE" id="PS50016"/>
    </source>
</evidence>
<feature type="region of interest" description="Disordered" evidence="5">
    <location>
        <begin position="331"/>
        <end position="423"/>
    </location>
</feature>
<feature type="region of interest" description="Disordered" evidence="5">
    <location>
        <begin position="539"/>
        <end position="625"/>
    </location>
</feature>
<dbReference type="InterPro" id="IPR049781">
    <property type="entry name" value="AF10/AF17_PHD"/>
</dbReference>
<dbReference type="GO" id="GO:0042393">
    <property type="term" value="F:histone binding"/>
    <property type="evidence" value="ECO:0007669"/>
    <property type="project" value="TreeGrafter"/>
</dbReference>
<dbReference type="GO" id="GO:0006357">
    <property type="term" value="P:regulation of transcription by RNA polymerase II"/>
    <property type="evidence" value="ECO:0007669"/>
    <property type="project" value="TreeGrafter"/>
</dbReference>
<dbReference type="GO" id="GO:0031491">
    <property type="term" value="F:nucleosome binding"/>
    <property type="evidence" value="ECO:0007669"/>
    <property type="project" value="TreeGrafter"/>
</dbReference>
<dbReference type="CDD" id="cd20901">
    <property type="entry name" value="CC_AF10"/>
    <property type="match status" value="1"/>
</dbReference>
<evidence type="ECO:0000256" key="2">
    <source>
        <dbReference type="ARBA" id="ARBA00022771"/>
    </source>
</evidence>
<evidence type="ECO:0000256" key="4">
    <source>
        <dbReference type="PROSITE-ProRule" id="PRU00146"/>
    </source>
</evidence>
<evidence type="ECO:0000313" key="8">
    <source>
        <dbReference type="EnsemblMetazoa" id="CLYHEMP014039.1"/>
    </source>
</evidence>
<feature type="compositionally biased region" description="Basic and acidic residues" evidence="5">
    <location>
        <begin position="189"/>
        <end position="205"/>
    </location>
</feature>
<feature type="compositionally biased region" description="Basic and acidic residues" evidence="5">
    <location>
        <begin position="348"/>
        <end position="357"/>
    </location>
</feature>
<keyword evidence="3" id="KW-0862">Zinc</keyword>
<dbReference type="InterPro" id="IPR019787">
    <property type="entry name" value="Znf_PHD-finger"/>
</dbReference>
<dbReference type="GO" id="GO:0008270">
    <property type="term" value="F:zinc ion binding"/>
    <property type="evidence" value="ECO:0007669"/>
    <property type="project" value="UniProtKB-KW"/>
</dbReference>
<dbReference type="PANTHER" id="PTHR13793:SF164">
    <property type="entry name" value="ALHAMBRA, ISOFORM P"/>
    <property type="match status" value="1"/>
</dbReference>
<dbReference type="InterPro" id="IPR049773">
    <property type="entry name" value="AF10-like_CC"/>
</dbReference>
<dbReference type="Proteomes" id="UP000594262">
    <property type="component" value="Unplaced"/>
</dbReference>
<dbReference type="InterPro" id="IPR034732">
    <property type="entry name" value="EPHD"/>
</dbReference>
<dbReference type="EnsemblMetazoa" id="CLYHEMT014039.1">
    <property type="protein sequence ID" value="CLYHEMP014039.1"/>
    <property type="gene ID" value="CLYHEMG014039"/>
</dbReference>
<sequence>MVREMIGGCCVCLDERGWKENPLVYCDGSGCTIAVHQACYGIVSVPSGPWFCCKCQSQERVARVRCELCPQKDGALKRTDTGGWAHVVCALYIPEVRFGDVSTMEPIILSSVPADRYNKSCCICEERNKESGKSHGACMTCHKTGCKLAFHVTCAQSKRQLCEEAGVDGHVQYVGYCTTHWQKRMKLKNTAEKKEKEKKIPRVRTESTSSTNSVELNHRGRKLQNHSLFESENSQDETMEESHSPLNNSRTDLSDEETKKIIETSTPNGQSHTQTSKLTSVIEVNGFIHTNDIPNGVDSMLVTNVAPINNTTIQAEEDLTPKRRKRLKSLMDNTDDEHEDQDDINSNENEHQTVKETSKKRKVDKVIEKPKTKTVPKEKKTKDKDKDKEKTSSKKKKDKTVIPDKKRKLPQPSQLGELENGKVSSWNIQNQKLKEAPDNFQAFLEHQWNQSAQFITSKAQHFDVASLLGCLHQLKSDNGKLEKKLTNLQLRKDRLLGLNARLASSFSEPSTSNGVNLPEKVSLSAMLSKLNGRSSLTVPIKEETCDERDSSPNKKTPKTIVNKSGKEQSETKRKYPDQASETDQGASSDLALLAAASMKHDNRTPTDEKPAHNSSSVPGGSMLVQPNIEFANHSLTASSQAATNRLLNRIFKPPDTSYDTDKNS</sequence>
<feature type="compositionally biased region" description="Basic and acidic residues" evidence="5">
    <location>
        <begin position="540"/>
        <end position="552"/>
    </location>
</feature>
<evidence type="ECO:0000259" key="7">
    <source>
        <dbReference type="PROSITE" id="PS51805"/>
    </source>
</evidence>
<dbReference type="PROSITE" id="PS51805">
    <property type="entry name" value="EPHD"/>
    <property type="match status" value="1"/>
</dbReference>
<dbReference type="PROSITE" id="PS01359">
    <property type="entry name" value="ZF_PHD_1"/>
    <property type="match status" value="1"/>
</dbReference>
<dbReference type="SUPFAM" id="SSF57903">
    <property type="entry name" value="FYVE/PHD zinc finger"/>
    <property type="match status" value="1"/>
</dbReference>
<evidence type="ECO:0000256" key="3">
    <source>
        <dbReference type="ARBA" id="ARBA00022833"/>
    </source>
</evidence>
<evidence type="ECO:0000313" key="9">
    <source>
        <dbReference type="Proteomes" id="UP000594262"/>
    </source>
</evidence>
<dbReference type="InterPro" id="IPR001965">
    <property type="entry name" value="Znf_PHD"/>
</dbReference>
<evidence type="ECO:0000256" key="1">
    <source>
        <dbReference type="ARBA" id="ARBA00022723"/>
    </source>
</evidence>
<dbReference type="PROSITE" id="PS50016">
    <property type="entry name" value="ZF_PHD_2"/>
    <property type="match status" value="1"/>
</dbReference>
<dbReference type="Gene3D" id="3.30.40.10">
    <property type="entry name" value="Zinc/RING finger domain, C3HC4 (zinc finger)"/>
    <property type="match status" value="2"/>
</dbReference>
<feature type="domain" description="PHD-type" evidence="6">
    <location>
        <begin position="6"/>
        <end position="58"/>
    </location>
</feature>
<feature type="compositionally biased region" description="Polar residues" evidence="5">
    <location>
        <begin position="206"/>
        <end position="215"/>
    </location>
</feature>
<dbReference type="GO" id="GO:0005634">
    <property type="term" value="C:nucleus"/>
    <property type="evidence" value="ECO:0007669"/>
    <property type="project" value="TreeGrafter"/>
</dbReference>
<feature type="compositionally biased region" description="Acidic residues" evidence="5">
    <location>
        <begin position="333"/>
        <end position="345"/>
    </location>
</feature>
<dbReference type="GeneID" id="136819611"/>
<dbReference type="CDD" id="cd15574">
    <property type="entry name" value="PHD_AF10_AF17"/>
    <property type="match status" value="1"/>
</dbReference>